<evidence type="ECO:0000256" key="4">
    <source>
        <dbReference type="PROSITE-ProRule" id="PRU00335"/>
    </source>
</evidence>
<evidence type="ECO:0000313" key="6">
    <source>
        <dbReference type="EMBL" id="KFB10976.1"/>
    </source>
</evidence>
<dbReference type="PRINTS" id="PR00455">
    <property type="entry name" value="HTHTETR"/>
</dbReference>
<dbReference type="EMBL" id="JMQM01000001">
    <property type="protein sequence ID" value="KFB10976.1"/>
    <property type="molecule type" value="Genomic_DNA"/>
</dbReference>
<evidence type="ECO:0000256" key="1">
    <source>
        <dbReference type="ARBA" id="ARBA00023015"/>
    </source>
</evidence>
<feature type="domain" description="HTH tetR-type" evidence="5">
    <location>
        <begin position="11"/>
        <end position="71"/>
    </location>
</feature>
<organism evidence="6 7">
    <name type="scientific">Nitratireductor basaltis</name>
    <dbReference type="NCBI Taxonomy" id="472175"/>
    <lineage>
        <taxon>Bacteria</taxon>
        <taxon>Pseudomonadati</taxon>
        <taxon>Pseudomonadota</taxon>
        <taxon>Alphaproteobacteria</taxon>
        <taxon>Hyphomicrobiales</taxon>
        <taxon>Phyllobacteriaceae</taxon>
        <taxon>Nitratireductor</taxon>
    </lineage>
</organism>
<accession>A0A084UDE0</accession>
<dbReference type="OrthoDB" id="9787680at2"/>
<dbReference type="AlphaFoldDB" id="A0A084UDE0"/>
<name>A0A084UDE0_9HYPH</name>
<keyword evidence="1" id="KW-0805">Transcription regulation</keyword>
<evidence type="ECO:0000313" key="7">
    <source>
        <dbReference type="Proteomes" id="UP000053675"/>
    </source>
</evidence>
<dbReference type="PROSITE" id="PS50977">
    <property type="entry name" value="HTH_TETR_2"/>
    <property type="match status" value="1"/>
</dbReference>
<dbReference type="InterPro" id="IPR009057">
    <property type="entry name" value="Homeodomain-like_sf"/>
</dbReference>
<dbReference type="STRING" id="472175.EL18_02017"/>
<dbReference type="InterPro" id="IPR050109">
    <property type="entry name" value="HTH-type_TetR-like_transc_reg"/>
</dbReference>
<keyword evidence="7" id="KW-1185">Reference proteome</keyword>
<dbReference type="FunFam" id="1.10.10.60:FF:000141">
    <property type="entry name" value="TetR family transcriptional regulator"/>
    <property type="match status" value="1"/>
</dbReference>
<gene>
    <name evidence="6" type="ORF">EL18_02017</name>
</gene>
<reference evidence="6 7" key="1">
    <citation type="submission" date="2014-05" db="EMBL/GenBank/DDBJ databases">
        <title>Draft Genome Sequence of Nitratireductor basaltis Strain UMTGB225, A Marine Bacterium Isolated from Green Barrel Tunicate.</title>
        <authorList>
            <person name="Gan H.Y."/>
        </authorList>
    </citation>
    <scope>NUCLEOTIDE SEQUENCE [LARGE SCALE GENOMIC DNA]</scope>
    <source>
        <strain evidence="6 7">UMTGB225</strain>
    </source>
</reference>
<dbReference type="SUPFAM" id="SSF46689">
    <property type="entry name" value="Homeodomain-like"/>
    <property type="match status" value="1"/>
</dbReference>
<keyword evidence="2 4" id="KW-0238">DNA-binding</keyword>
<dbReference type="RefSeq" id="WP_051913986.1">
    <property type="nucleotide sequence ID" value="NZ_JMQM01000001.1"/>
</dbReference>
<dbReference type="GO" id="GO:0000976">
    <property type="term" value="F:transcription cis-regulatory region binding"/>
    <property type="evidence" value="ECO:0007669"/>
    <property type="project" value="TreeGrafter"/>
</dbReference>
<comment type="caution">
    <text evidence="6">The sequence shown here is derived from an EMBL/GenBank/DDBJ whole genome shotgun (WGS) entry which is preliminary data.</text>
</comment>
<evidence type="ECO:0000259" key="5">
    <source>
        <dbReference type="PROSITE" id="PS50977"/>
    </source>
</evidence>
<dbReference type="Pfam" id="PF00440">
    <property type="entry name" value="TetR_N"/>
    <property type="match status" value="1"/>
</dbReference>
<feature type="DNA-binding region" description="H-T-H motif" evidence="4">
    <location>
        <begin position="34"/>
        <end position="53"/>
    </location>
</feature>
<dbReference type="PATRIC" id="fig|472175.3.peg.2024"/>
<sequence length="197" mass="21682">MEQSRSSDRSLQKQARIVEAARHVFLQDGFRGARMERIAREAGVAKATLYSYYPDKDAVFATVTKHVAGELETQFHKALGIGGKAWERIAAAVAAKHKTARRLLQVSPHADELYNSRPAGAAEHLQRLEALVEREVVRLLREEGHQQPVRFAAIFLAAAEGIAAKATQPEEIGPALRLLASHLLASPQIQPPPSTER</sequence>
<evidence type="ECO:0000256" key="2">
    <source>
        <dbReference type="ARBA" id="ARBA00023125"/>
    </source>
</evidence>
<dbReference type="Proteomes" id="UP000053675">
    <property type="component" value="Unassembled WGS sequence"/>
</dbReference>
<dbReference type="PANTHER" id="PTHR30055">
    <property type="entry name" value="HTH-TYPE TRANSCRIPTIONAL REGULATOR RUTR"/>
    <property type="match status" value="1"/>
</dbReference>
<keyword evidence="3" id="KW-0804">Transcription</keyword>
<evidence type="ECO:0000256" key="3">
    <source>
        <dbReference type="ARBA" id="ARBA00023163"/>
    </source>
</evidence>
<dbReference type="Gene3D" id="1.10.357.10">
    <property type="entry name" value="Tetracycline Repressor, domain 2"/>
    <property type="match status" value="1"/>
</dbReference>
<proteinExistence type="predicted"/>
<dbReference type="PANTHER" id="PTHR30055:SF234">
    <property type="entry name" value="HTH-TYPE TRANSCRIPTIONAL REGULATOR BETI"/>
    <property type="match status" value="1"/>
</dbReference>
<dbReference type="eggNOG" id="COG1309">
    <property type="taxonomic scope" value="Bacteria"/>
</dbReference>
<dbReference type="InterPro" id="IPR001647">
    <property type="entry name" value="HTH_TetR"/>
</dbReference>
<protein>
    <submittedName>
        <fullName evidence="6">TetR family transcriptional regulator</fullName>
    </submittedName>
</protein>
<dbReference type="GO" id="GO:0003700">
    <property type="term" value="F:DNA-binding transcription factor activity"/>
    <property type="evidence" value="ECO:0007669"/>
    <property type="project" value="TreeGrafter"/>
</dbReference>